<accession>A0A7Z0CP49</accession>
<proteinExistence type="predicted"/>
<organism evidence="1 2">
    <name type="scientific">Nocardioides aromaticivorans</name>
    <dbReference type="NCBI Taxonomy" id="200618"/>
    <lineage>
        <taxon>Bacteria</taxon>
        <taxon>Bacillati</taxon>
        <taxon>Actinomycetota</taxon>
        <taxon>Actinomycetes</taxon>
        <taxon>Propionibacteriales</taxon>
        <taxon>Nocardioidaceae</taxon>
        <taxon>Nocardioides</taxon>
    </lineage>
</organism>
<dbReference type="AlphaFoldDB" id="A0A7Z0CP49"/>
<protein>
    <submittedName>
        <fullName evidence="1">Uncharacterized protein</fullName>
    </submittedName>
</protein>
<evidence type="ECO:0000313" key="1">
    <source>
        <dbReference type="EMBL" id="NYI45555.1"/>
    </source>
</evidence>
<reference evidence="1 2" key="1">
    <citation type="submission" date="2020-07" db="EMBL/GenBank/DDBJ databases">
        <title>Sequencing the genomes of 1000 actinobacteria strains.</title>
        <authorList>
            <person name="Klenk H.-P."/>
        </authorList>
    </citation>
    <scope>NUCLEOTIDE SEQUENCE [LARGE SCALE GENOMIC DNA]</scope>
    <source>
        <strain evidence="1 2">DSM 15131</strain>
    </source>
</reference>
<sequence>MPIARSTYAGVATGAVLLAGAVGFGVGLPKAVDDPGTSVSAGDLPKLPDRIDDRFVALGAVTAEEAGATAEQATEFETVAKNAATGDADAASNLSAIYDAAVTRSYIDVKAMGQIAQTQVRPAQFAVTVVPGDAGLVIPSGPFQASQQGTHYELKVIDGYRCSLIWAEAVDPTTGAPTGEKPTGSNYQQVECRAERDGLTYDLFGNGLTPDEVVHYLELVLGKTGSED</sequence>
<dbReference type="RefSeq" id="WP_179649165.1">
    <property type="nucleotide sequence ID" value="NZ_JACBZM010000001.1"/>
</dbReference>
<comment type="caution">
    <text evidence="1">The sequence shown here is derived from an EMBL/GenBank/DDBJ whole genome shotgun (WGS) entry which is preliminary data.</text>
</comment>
<dbReference type="EMBL" id="JACBZM010000001">
    <property type="protein sequence ID" value="NYI45555.1"/>
    <property type="molecule type" value="Genomic_DNA"/>
</dbReference>
<gene>
    <name evidence="1" type="ORF">BJ993_002635</name>
</gene>
<name>A0A7Z0CP49_9ACTN</name>
<evidence type="ECO:0000313" key="2">
    <source>
        <dbReference type="Proteomes" id="UP000562045"/>
    </source>
</evidence>
<dbReference type="Proteomes" id="UP000562045">
    <property type="component" value="Unassembled WGS sequence"/>
</dbReference>